<feature type="compositionally biased region" description="Low complexity" evidence="1">
    <location>
        <begin position="701"/>
        <end position="726"/>
    </location>
</feature>
<feature type="compositionally biased region" description="Basic and acidic residues" evidence="1">
    <location>
        <begin position="889"/>
        <end position="898"/>
    </location>
</feature>
<feature type="compositionally biased region" description="Basic and acidic residues" evidence="1">
    <location>
        <begin position="609"/>
        <end position="619"/>
    </location>
</feature>
<feature type="compositionally biased region" description="Polar residues" evidence="1">
    <location>
        <begin position="987"/>
        <end position="1002"/>
    </location>
</feature>
<dbReference type="EMBL" id="JAGXEW010000010">
    <property type="protein sequence ID" value="KAK1167546.1"/>
    <property type="molecule type" value="Genomic_DNA"/>
</dbReference>
<keyword evidence="3" id="KW-1185">Reference proteome</keyword>
<reference evidence="2" key="1">
    <citation type="submission" date="2022-02" db="EMBL/GenBank/DDBJ databases">
        <title>Atlantic sturgeon de novo genome assembly.</title>
        <authorList>
            <person name="Stock M."/>
            <person name="Klopp C."/>
            <person name="Guiguen Y."/>
            <person name="Cabau C."/>
            <person name="Parinello H."/>
            <person name="Santidrian Yebra-Pimentel E."/>
            <person name="Kuhl H."/>
            <person name="Dirks R.P."/>
            <person name="Guessner J."/>
            <person name="Wuertz S."/>
            <person name="Du K."/>
            <person name="Schartl M."/>
        </authorList>
    </citation>
    <scope>NUCLEOTIDE SEQUENCE</scope>
    <source>
        <strain evidence="2">STURGEONOMICS-FGT-2020</strain>
        <tissue evidence="2">Whole blood</tissue>
    </source>
</reference>
<gene>
    <name evidence="2" type="ORF">AOXY_G12341</name>
</gene>
<feature type="compositionally biased region" description="Polar residues" evidence="1">
    <location>
        <begin position="908"/>
        <end position="924"/>
    </location>
</feature>
<dbReference type="AlphaFoldDB" id="A0AAD8DDY0"/>
<proteinExistence type="predicted"/>
<evidence type="ECO:0000313" key="3">
    <source>
        <dbReference type="Proteomes" id="UP001230051"/>
    </source>
</evidence>
<evidence type="ECO:0000256" key="1">
    <source>
        <dbReference type="SAM" id="MobiDB-lite"/>
    </source>
</evidence>
<feature type="compositionally biased region" description="Low complexity" evidence="1">
    <location>
        <begin position="846"/>
        <end position="868"/>
    </location>
</feature>
<feature type="region of interest" description="Disordered" evidence="1">
    <location>
        <begin position="502"/>
        <end position="539"/>
    </location>
</feature>
<feature type="compositionally biased region" description="Polar residues" evidence="1">
    <location>
        <begin position="1044"/>
        <end position="1061"/>
    </location>
</feature>
<feature type="region of interest" description="Disordered" evidence="1">
    <location>
        <begin position="24"/>
        <end position="56"/>
    </location>
</feature>
<name>A0AAD8DDY0_ACIOX</name>
<dbReference type="Proteomes" id="UP001230051">
    <property type="component" value="Unassembled WGS sequence"/>
</dbReference>
<comment type="caution">
    <text evidence="2">The sequence shown here is derived from an EMBL/GenBank/DDBJ whole genome shotgun (WGS) entry which is preliminary data.</text>
</comment>
<organism evidence="2 3">
    <name type="scientific">Acipenser oxyrinchus oxyrinchus</name>
    <dbReference type="NCBI Taxonomy" id="40147"/>
    <lineage>
        <taxon>Eukaryota</taxon>
        <taxon>Metazoa</taxon>
        <taxon>Chordata</taxon>
        <taxon>Craniata</taxon>
        <taxon>Vertebrata</taxon>
        <taxon>Euteleostomi</taxon>
        <taxon>Actinopterygii</taxon>
        <taxon>Chondrostei</taxon>
        <taxon>Acipenseriformes</taxon>
        <taxon>Acipenseridae</taxon>
        <taxon>Acipenser</taxon>
    </lineage>
</organism>
<feature type="compositionally biased region" description="Polar residues" evidence="1">
    <location>
        <begin position="727"/>
        <end position="747"/>
    </location>
</feature>
<feature type="compositionally biased region" description="Basic and acidic residues" evidence="1">
    <location>
        <begin position="932"/>
        <end position="944"/>
    </location>
</feature>
<feature type="region of interest" description="Disordered" evidence="1">
    <location>
        <begin position="297"/>
        <end position="328"/>
    </location>
</feature>
<accession>A0AAD8DDY0</accession>
<feature type="compositionally biased region" description="Polar residues" evidence="1">
    <location>
        <begin position="829"/>
        <end position="845"/>
    </location>
</feature>
<feature type="region of interest" description="Disordered" evidence="1">
    <location>
        <begin position="602"/>
        <end position="630"/>
    </location>
</feature>
<feature type="compositionally biased region" description="Polar residues" evidence="1">
    <location>
        <begin position="1153"/>
        <end position="1170"/>
    </location>
</feature>
<feature type="compositionally biased region" description="Basic and acidic residues" evidence="1">
    <location>
        <begin position="429"/>
        <end position="444"/>
    </location>
</feature>
<feature type="compositionally biased region" description="Low complexity" evidence="1">
    <location>
        <begin position="24"/>
        <end position="39"/>
    </location>
</feature>
<feature type="region of interest" description="Disordered" evidence="1">
    <location>
        <begin position="697"/>
        <end position="1205"/>
    </location>
</feature>
<protein>
    <submittedName>
        <fullName evidence="2">Proteoglycan 4-like isoform X2</fullName>
    </submittedName>
</protein>
<feature type="region of interest" description="Disordered" evidence="1">
    <location>
        <begin position="429"/>
        <end position="449"/>
    </location>
</feature>
<evidence type="ECO:0000313" key="2">
    <source>
        <dbReference type="EMBL" id="KAK1167546.1"/>
    </source>
</evidence>
<sequence>MATQTVNLSSQVLVLRRRSLPLLRQKSLPNPEAAAAAPPKLVGQPPLGKEGGTLRRQPLKDRNNVQIGGLEKHCLERIASAGAPERKLLRRQAVNSRRFSLGDGDVRRTPKHSGVEAVGMAVESPLNGPPACGEKGLERDGRSFLTMEGGVGWSPGCLASEGMGSADNCTFEKADCDAAETLQGLEKEAPGSPPVETLQGTVVLSGYEEEAETSEDPPSAARVQCDDIVEQVLELQGGGTEPELDPPPLLQGNELDPPPIFQGNEPLASCRYFNTPVAAELSKKRYLSPVLEESCSLDHRGRSPHMVPSPSKHPLQAASIKKEKEKEEASDKTPALFCSFFAEECVAVVNQILSNPSTPGTPWKGAQPARDGSNVDVSTIEAEPLPCDWTPMKSFIEQSCVNPETSDMWGVSLLDLENLNLQLVELKETREEGGGGGREEDESKAAGSSLRDLVSAESCALALLERVRALRSRSLSSQGKTCKEPPEKKECGNATVLLETVEEAEEPSGSGSYRASDAAQESLEKKEEGTSPGVGGNATIDLPNTMVDLNATIDLPNTMVDLKNATMELPNATMDLKNAAGMEVEPAKGEADHNQTWELKPGAAGGVPEGERGAADRVAGRGPPSESTFNRSVLTSPVVSQQGQDCFLPWPADGSPDIKSSCLVTSTPLAGPKFQQGKAMKCLSFNRDSSALFSISRGEGSSTQVSASSSSSSSSSKPLQSNSQASTLPTRASQSIRPPNILGQQKTLLPPSATGLPTLPRKSLVPPSLRYTRPKTLVPPGAVQSQRPSLGNPHFGLPSGPARPSPGVKMQRPPRPASVKKPERGGGKSSSTAETSAFTPACNSTKPASSGLKPPAAAGAKALGSSLPKPGVSGTRPSHMSLQGPKVSADLKGREVRKPGSASPRGLATNSSAVPGPSGITQKPSGPAAASGERRQSGKFRDTEESSLPTAKRQKIVPGSSIPSVCRIPLKPTASASAPRGLLRPSVRQSGKYQRLQQSSLVTPKRQIRGPTPPPGSAKPRATPLKQTVGPFTSANFTFEPKQRSVSPPRQTEVTVPSANLTFEPEQPDSSPAKQTPGPAPSAKLACEPEQPAVSPPEQTEGPASQVDLASEPEQPAASPLKQAEGAATPSSLPGAEEPAPPLDPTQEPEYPISSSPEQAEGSVPSSANVTFEPEQPAVSPLKETEVQSNCPKPEPCQPAAGPLKENQECEQCAWYQHENRTLTETIRALRERLAKETRDC</sequence>